<dbReference type="InterPro" id="IPR005225">
    <property type="entry name" value="Small_GTP-bd"/>
</dbReference>
<sequence>MALAAVIIQIKSPSRVRPVFSAFVRSYRKVSRLEDLPDSYLLPTVAIVGRPNVGKSALFNRLVRKRDALVFDTPGGHVTRDYREGLGQLADLSFRLLDTSGLEPTAHPTSLQGRAAALTRGVLQHSHGVLMLLDARQGLVPSDEELLGWLRRHCRAPLLLLANKLDTAAGRNNLDQLQADLAGVGWEPATPISATSGEGMADLYQLLQPLVDGAEQQQQQQQHEAGPRKGASTSSSRHAPGDFRFSGRGLLQQRPDEQQQQQGLQQDSELAGDAAVARDAAQAQQQEAAEQTAAAAAAAAEQAEVDRLVQQQLAAATGSDSDLENAAAAAAAAGGGALQPNSSSSSDVEEEAEEEEEEDAAAAAEGPAAAAAAAGPLRMAILGLPNAGKSTLMNTLLGYERSLTGPEPGLTRDPTSGWLQHAGLTLQLVDTAGWKRPNAAAPTQSPTAALQKVSPASAAGSRDSSRDSDVDSGRVRGKAGATWGVPTPKVLADASLLQARRALSAVHVAVLLLDAPRLLTIGQAITRLELQLAGLALQQGKALVIGLNKADAVPGGAAAAEALREQVAEALEARFLQAGRLPVVALSALQGQGSEALLAAVADAYSKWNKRVSSHKLRASLAKHALRFYGTGGTAGLLQRVKWATQLKPRPPTFVLLLRGSEEVDEGGQRFLANLLRQSVGLQGVPLRLYLRYNKRPPAQRQQHSRGRGRGRGRSRGTARR</sequence>
<feature type="compositionally biased region" description="Low complexity" evidence="3">
    <location>
        <begin position="274"/>
        <end position="288"/>
    </location>
</feature>
<dbReference type="EMBL" id="FNXT01001270">
    <property type="protein sequence ID" value="SZX76961.1"/>
    <property type="molecule type" value="Genomic_DNA"/>
</dbReference>
<dbReference type="GO" id="GO:0005525">
    <property type="term" value="F:GTP binding"/>
    <property type="evidence" value="ECO:0007669"/>
    <property type="project" value="UniProtKB-KW"/>
</dbReference>
<evidence type="ECO:0000256" key="1">
    <source>
        <dbReference type="ARBA" id="ARBA00022741"/>
    </source>
</evidence>
<dbReference type="SUPFAM" id="SSF52540">
    <property type="entry name" value="P-loop containing nucleoside triphosphate hydrolases"/>
    <property type="match status" value="2"/>
</dbReference>
<dbReference type="STRING" id="3088.A0A383WHR0"/>
<feature type="compositionally biased region" description="Low complexity" evidence="3">
    <location>
        <begin position="250"/>
        <end position="266"/>
    </location>
</feature>
<dbReference type="InterPro" id="IPR027417">
    <property type="entry name" value="P-loop_NTPase"/>
</dbReference>
<gene>
    <name evidence="7" type="ORF">BQ4739_LOCUS17322</name>
</gene>
<evidence type="ECO:0000256" key="2">
    <source>
        <dbReference type="ARBA" id="ARBA00023134"/>
    </source>
</evidence>
<feature type="domain" description="G" evidence="5">
    <location>
        <begin position="44"/>
        <end position="164"/>
    </location>
</feature>
<organism evidence="7 8">
    <name type="scientific">Tetradesmus obliquus</name>
    <name type="common">Green alga</name>
    <name type="synonym">Acutodesmus obliquus</name>
    <dbReference type="NCBI Taxonomy" id="3088"/>
    <lineage>
        <taxon>Eukaryota</taxon>
        <taxon>Viridiplantae</taxon>
        <taxon>Chlorophyta</taxon>
        <taxon>core chlorophytes</taxon>
        <taxon>Chlorophyceae</taxon>
        <taxon>CS clade</taxon>
        <taxon>Sphaeropleales</taxon>
        <taxon>Scenedesmaceae</taxon>
        <taxon>Tetradesmus</taxon>
    </lineage>
</organism>
<feature type="region of interest" description="Disordered" evidence="3">
    <location>
        <begin position="328"/>
        <end position="368"/>
    </location>
</feature>
<feature type="region of interest" description="Disordered" evidence="3">
    <location>
        <begin position="214"/>
        <end position="288"/>
    </location>
</feature>
<evidence type="ECO:0000313" key="7">
    <source>
        <dbReference type="EMBL" id="SZX76961.1"/>
    </source>
</evidence>
<dbReference type="Pfam" id="PF00009">
    <property type="entry name" value="GTP_EFTU"/>
    <property type="match status" value="1"/>
</dbReference>
<dbReference type="PANTHER" id="PTHR43834">
    <property type="entry name" value="GTPASE DER"/>
    <property type="match status" value="1"/>
</dbReference>
<accession>A0A383WHR0</accession>
<dbReference type="GO" id="GO:0003924">
    <property type="term" value="F:GTPase activity"/>
    <property type="evidence" value="ECO:0007669"/>
    <property type="project" value="InterPro"/>
</dbReference>
<dbReference type="PANTHER" id="PTHR43834:SF6">
    <property type="entry name" value="GTPASE DER"/>
    <property type="match status" value="1"/>
</dbReference>
<protein>
    <recommendedName>
        <fullName evidence="9">GTPase Der</fullName>
    </recommendedName>
</protein>
<feature type="domain" description="G" evidence="5">
    <location>
        <begin position="378"/>
        <end position="435"/>
    </location>
</feature>
<reference evidence="7 8" key="1">
    <citation type="submission" date="2016-10" db="EMBL/GenBank/DDBJ databases">
        <authorList>
            <person name="Cai Z."/>
        </authorList>
    </citation>
    <scope>NUCLEOTIDE SEQUENCE [LARGE SCALE GENOMIC DNA]</scope>
</reference>
<evidence type="ECO:0000313" key="8">
    <source>
        <dbReference type="Proteomes" id="UP000256970"/>
    </source>
</evidence>
<keyword evidence="2" id="KW-0342">GTP-binding</keyword>
<feature type="compositionally biased region" description="Acidic residues" evidence="3">
    <location>
        <begin position="347"/>
        <end position="360"/>
    </location>
</feature>
<evidence type="ECO:0000259" key="5">
    <source>
        <dbReference type="Pfam" id="PF01926"/>
    </source>
</evidence>
<feature type="domain" description="Tr-type G" evidence="4">
    <location>
        <begin position="500"/>
        <end position="604"/>
    </location>
</feature>
<dbReference type="InterPro" id="IPR006073">
    <property type="entry name" value="GTP-bd"/>
</dbReference>
<dbReference type="InterPro" id="IPR032859">
    <property type="entry name" value="KH_dom-like"/>
</dbReference>
<evidence type="ECO:0000256" key="3">
    <source>
        <dbReference type="SAM" id="MobiDB-lite"/>
    </source>
</evidence>
<evidence type="ECO:0008006" key="9">
    <source>
        <dbReference type="Google" id="ProtNLM"/>
    </source>
</evidence>
<dbReference type="Gene3D" id="3.30.300.20">
    <property type="match status" value="1"/>
</dbReference>
<keyword evidence="1" id="KW-0547">Nucleotide-binding</keyword>
<dbReference type="InterPro" id="IPR000795">
    <property type="entry name" value="T_Tr_GTP-bd_dom"/>
</dbReference>
<evidence type="ECO:0000259" key="6">
    <source>
        <dbReference type="Pfam" id="PF14714"/>
    </source>
</evidence>
<dbReference type="Gene3D" id="3.40.50.300">
    <property type="entry name" value="P-loop containing nucleotide triphosphate hydrolases"/>
    <property type="match status" value="2"/>
</dbReference>
<feature type="region of interest" description="Disordered" evidence="3">
    <location>
        <begin position="693"/>
        <end position="721"/>
    </location>
</feature>
<dbReference type="InterPro" id="IPR015946">
    <property type="entry name" value="KH_dom-like_a/b"/>
</dbReference>
<dbReference type="AlphaFoldDB" id="A0A383WHR0"/>
<dbReference type="Pfam" id="PF14714">
    <property type="entry name" value="KH_dom-like"/>
    <property type="match status" value="1"/>
</dbReference>
<feature type="domain" description="GTPase Der C-terminal KH-domain-like" evidence="6">
    <location>
        <begin position="639"/>
        <end position="692"/>
    </location>
</feature>
<dbReference type="Pfam" id="PF01926">
    <property type="entry name" value="MMR_HSR1"/>
    <property type="match status" value="2"/>
</dbReference>
<dbReference type="Proteomes" id="UP000256970">
    <property type="component" value="Unassembled WGS sequence"/>
</dbReference>
<name>A0A383WHR0_TETOB</name>
<dbReference type="NCBIfam" id="TIGR00231">
    <property type="entry name" value="small_GTP"/>
    <property type="match status" value="1"/>
</dbReference>
<evidence type="ECO:0000259" key="4">
    <source>
        <dbReference type="Pfam" id="PF00009"/>
    </source>
</evidence>
<feature type="compositionally biased region" description="Basic and acidic residues" evidence="3">
    <location>
        <begin position="463"/>
        <end position="474"/>
    </location>
</feature>
<keyword evidence="8" id="KW-1185">Reference proteome</keyword>
<proteinExistence type="predicted"/>
<feature type="region of interest" description="Disordered" evidence="3">
    <location>
        <begin position="436"/>
        <end position="481"/>
    </location>
</feature>
<feature type="compositionally biased region" description="Basic residues" evidence="3">
    <location>
        <begin position="703"/>
        <end position="721"/>
    </location>
</feature>